<dbReference type="Gene3D" id="6.10.250.690">
    <property type="match status" value="1"/>
</dbReference>
<feature type="modified residue" description="4-aspartylphosphate" evidence="6">
    <location>
        <position position="54"/>
    </location>
</feature>
<dbReference type="SUPFAM" id="SSF46894">
    <property type="entry name" value="C-terminal effector domain of the bipartite response regulators"/>
    <property type="match status" value="1"/>
</dbReference>
<keyword evidence="3" id="KW-0805">Transcription regulation</keyword>
<dbReference type="Gene3D" id="1.10.10.10">
    <property type="entry name" value="Winged helix-like DNA-binding domain superfamily/Winged helix DNA-binding domain"/>
    <property type="match status" value="1"/>
</dbReference>
<evidence type="ECO:0000256" key="2">
    <source>
        <dbReference type="ARBA" id="ARBA00023012"/>
    </source>
</evidence>
<dbReference type="InterPro" id="IPR039420">
    <property type="entry name" value="WalR-like"/>
</dbReference>
<evidence type="ECO:0000256" key="7">
    <source>
        <dbReference type="PROSITE-ProRule" id="PRU01091"/>
    </source>
</evidence>
<dbReference type="AlphaFoldDB" id="A0A7W9SMV1"/>
<name>A0A7W9SMV1_ARMRO</name>
<feature type="domain" description="OmpR/PhoB-type" evidence="9">
    <location>
        <begin position="132"/>
        <end position="233"/>
    </location>
</feature>
<evidence type="ECO:0000256" key="5">
    <source>
        <dbReference type="ARBA" id="ARBA00023163"/>
    </source>
</evidence>
<dbReference type="GO" id="GO:0000156">
    <property type="term" value="F:phosphorelay response regulator activity"/>
    <property type="evidence" value="ECO:0007669"/>
    <property type="project" value="TreeGrafter"/>
</dbReference>
<evidence type="ECO:0000313" key="10">
    <source>
        <dbReference type="EMBL" id="MBB6049542.1"/>
    </source>
</evidence>
<dbReference type="Proteomes" id="UP000520814">
    <property type="component" value="Unassembled WGS sequence"/>
</dbReference>
<keyword evidence="5" id="KW-0804">Transcription</keyword>
<dbReference type="CDD" id="cd17574">
    <property type="entry name" value="REC_OmpR"/>
    <property type="match status" value="1"/>
</dbReference>
<dbReference type="Pfam" id="PF00486">
    <property type="entry name" value="Trans_reg_C"/>
    <property type="match status" value="1"/>
</dbReference>
<dbReference type="EMBL" id="JACHGW010000001">
    <property type="protein sequence ID" value="MBB6049542.1"/>
    <property type="molecule type" value="Genomic_DNA"/>
</dbReference>
<dbReference type="CDD" id="cd00383">
    <property type="entry name" value="trans_reg_C"/>
    <property type="match status" value="1"/>
</dbReference>
<feature type="DNA-binding region" description="OmpR/PhoB-type" evidence="7">
    <location>
        <begin position="132"/>
        <end position="233"/>
    </location>
</feature>
<sequence>MAGETILVVDDEPTLIEAIRYNLKAQGFNVLTAGDADEALQLFRSQRPDLIVLDVMLPSGSGFDICRLIRQQGERVPILMLTARIAESDRVQGLEIGADDYVVKPFGMRELVARIKALLRRSGGEGESSVVGPQLVSAALELVVDLEKHEITLKSKPVKLARKEYDLLVLLTAHPGRVFDRATLLDRVWGTGEVVEERTVDVHIRWLREKIEPNPSSPEHLLTVRGVGYKFQP</sequence>
<keyword evidence="2" id="KW-0902">Two-component regulatory system</keyword>
<dbReference type="Gene3D" id="3.40.50.2300">
    <property type="match status" value="1"/>
</dbReference>
<keyword evidence="4 7" id="KW-0238">DNA-binding</keyword>
<evidence type="ECO:0000259" key="9">
    <source>
        <dbReference type="PROSITE" id="PS51755"/>
    </source>
</evidence>
<dbReference type="InterPro" id="IPR001867">
    <property type="entry name" value="OmpR/PhoB-type_DNA-bd"/>
</dbReference>
<dbReference type="PANTHER" id="PTHR48111:SF40">
    <property type="entry name" value="PHOSPHATE REGULON TRANSCRIPTIONAL REGULATORY PROTEIN PHOB"/>
    <property type="match status" value="1"/>
</dbReference>
<dbReference type="SMART" id="SM00448">
    <property type="entry name" value="REC"/>
    <property type="match status" value="1"/>
</dbReference>
<dbReference type="GO" id="GO:0006355">
    <property type="term" value="P:regulation of DNA-templated transcription"/>
    <property type="evidence" value="ECO:0007669"/>
    <property type="project" value="InterPro"/>
</dbReference>
<dbReference type="RefSeq" id="WP_184193141.1">
    <property type="nucleotide sequence ID" value="NZ_JACHGW010000001.1"/>
</dbReference>
<feature type="domain" description="Response regulatory" evidence="8">
    <location>
        <begin position="5"/>
        <end position="119"/>
    </location>
</feature>
<evidence type="ECO:0000256" key="3">
    <source>
        <dbReference type="ARBA" id="ARBA00023015"/>
    </source>
</evidence>
<evidence type="ECO:0000256" key="6">
    <source>
        <dbReference type="PROSITE-ProRule" id="PRU00169"/>
    </source>
</evidence>
<keyword evidence="1 6" id="KW-0597">Phosphoprotein</keyword>
<keyword evidence="11" id="KW-1185">Reference proteome</keyword>
<dbReference type="Pfam" id="PF00072">
    <property type="entry name" value="Response_reg"/>
    <property type="match status" value="1"/>
</dbReference>
<dbReference type="GO" id="GO:0032993">
    <property type="term" value="C:protein-DNA complex"/>
    <property type="evidence" value="ECO:0007669"/>
    <property type="project" value="TreeGrafter"/>
</dbReference>
<gene>
    <name evidence="10" type="ORF">HNQ39_001304</name>
</gene>
<evidence type="ECO:0000313" key="11">
    <source>
        <dbReference type="Proteomes" id="UP000520814"/>
    </source>
</evidence>
<dbReference type="PROSITE" id="PS51755">
    <property type="entry name" value="OMPR_PHOB"/>
    <property type="match status" value="1"/>
</dbReference>
<dbReference type="FunFam" id="1.10.10.10:FF:000018">
    <property type="entry name" value="DNA-binding response regulator ResD"/>
    <property type="match status" value="1"/>
</dbReference>
<dbReference type="InterPro" id="IPR001789">
    <property type="entry name" value="Sig_transdc_resp-reg_receiver"/>
</dbReference>
<dbReference type="GO" id="GO:0000976">
    <property type="term" value="F:transcription cis-regulatory region binding"/>
    <property type="evidence" value="ECO:0007669"/>
    <property type="project" value="TreeGrafter"/>
</dbReference>
<accession>A0A7W9SMV1</accession>
<evidence type="ECO:0000256" key="1">
    <source>
        <dbReference type="ARBA" id="ARBA00022553"/>
    </source>
</evidence>
<reference evidence="10 11" key="1">
    <citation type="submission" date="2020-08" db="EMBL/GenBank/DDBJ databases">
        <title>Genomic Encyclopedia of Type Strains, Phase IV (KMG-IV): sequencing the most valuable type-strain genomes for metagenomic binning, comparative biology and taxonomic classification.</title>
        <authorList>
            <person name="Goeker M."/>
        </authorList>
    </citation>
    <scope>NUCLEOTIDE SEQUENCE [LARGE SCALE GENOMIC DNA]</scope>
    <source>
        <strain evidence="10 11">DSM 23562</strain>
    </source>
</reference>
<proteinExistence type="predicted"/>
<evidence type="ECO:0000256" key="4">
    <source>
        <dbReference type="ARBA" id="ARBA00023125"/>
    </source>
</evidence>
<dbReference type="InterPro" id="IPR036388">
    <property type="entry name" value="WH-like_DNA-bd_sf"/>
</dbReference>
<organism evidence="10 11">
    <name type="scientific">Armatimonas rosea</name>
    <dbReference type="NCBI Taxonomy" id="685828"/>
    <lineage>
        <taxon>Bacteria</taxon>
        <taxon>Bacillati</taxon>
        <taxon>Armatimonadota</taxon>
        <taxon>Armatimonadia</taxon>
        <taxon>Armatimonadales</taxon>
        <taxon>Armatimonadaceae</taxon>
        <taxon>Armatimonas</taxon>
    </lineage>
</organism>
<dbReference type="FunFam" id="3.40.50.2300:FF:000001">
    <property type="entry name" value="DNA-binding response regulator PhoB"/>
    <property type="match status" value="1"/>
</dbReference>
<dbReference type="GO" id="GO:0005829">
    <property type="term" value="C:cytosol"/>
    <property type="evidence" value="ECO:0007669"/>
    <property type="project" value="TreeGrafter"/>
</dbReference>
<dbReference type="InterPro" id="IPR016032">
    <property type="entry name" value="Sig_transdc_resp-reg_C-effctor"/>
</dbReference>
<dbReference type="InterPro" id="IPR011006">
    <property type="entry name" value="CheY-like_superfamily"/>
</dbReference>
<dbReference type="PANTHER" id="PTHR48111">
    <property type="entry name" value="REGULATOR OF RPOS"/>
    <property type="match status" value="1"/>
</dbReference>
<dbReference type="SMART" id="SM00862">
    <property type="entry name" value="Trans_reg_C"/>
    <property type="match status" value="1"/>
</dbReference>
<evidence type="ECO:0000259" key="8">
    <source>
        <dbReference type="PROSITE" id="PS50110"/>
    </source>
</evidence>
<protein>
    <submittedName>
        <fullName evidence="10">DNA-binding response OmpR family regulator</fullName>
    </submittedName>
</protein>
<dbReference type="PROSITE" id="PS50110">
    <property type="entry name" value="RESPONSE_REGULATORY"/>
    <property type="match status" value="1"/>
</dbReference>
<dbReference type="SUPFAM" id="SSF52172">
    <property type="entry name" value="CheY-like"/>
    <property type="match status" value="1"/>
</dbReference>
<comment type="caution">
    <text evidence="10">The sequence shown here is derived from an EMBL/GenBank/DDBJ whole genome shotgun (WGS) entry which is preliminary data.</text>
</comment>